<dbReference type="AlphaFoldDB" id="A0A4R7YR95"/>
<gene>
    <name evidence="1" type="ORF">C8C77_1487</name>
</gene>
<proteinExistence type="predicted"/>
<dbReference type="EMBL" id="SODA01000048">
    <property type="protein sequence ID" value="TDV97323.1"/>
    <property type="molecule type" value="Genomic_DNA"/>
</dbReference>
<evidence type="ECO:0000313" key="1">
    <source>
        <dbReference type="EMBL" id="TDV97323.1"/>
    </source>
</evidence>
<name>A0A4R7YR95_9FIRM</name>
<comment type="caution">
    <text evidence="1">The sequence shown here is derived from an EMBL/GenBank/DDBJ whole genome shotgun (WGS) entry which is preliminary data.</text>
</comment>
<organism evidence="1 2">
    <name type="scientific">Halanaerobium saccharolyticum</name>
    <dbReference type="NCBI Taxonomy" id="43595"/>
    <lineage>
        <taxon>Bacteria</taxon>
        <taxon>Bacillati</taxon>
        <taxon>Bacillota</taxon>
        <taxon>Clostridia</taxon>
        <taxon>Halanaerobiales</taxon>
        <taxon>Halanaerobiaceae</taxon>
        <taxon>Halanaerobium</taxon>
    </lineage>
</organism>
<dbReference type="Proteomes" id="UP000294697">
    <property type="component" value="Unassembled WGS sequence"/>
</dbReference>
<sequence length="367" mass="44149">MFPDCNEKSIKHSHTIQKNGGLKMIAEKNHVYRPVFSYEKSKITMKKTSINYASTFPGFCIEHESTFNSFEKNKEFKYDRDIKLQLFRSLCRELHEKNILLENNINKKNEYKNYQLDNFKKILAKYLRKMKLKKKFYKLMLDSKDFKILFMNNLIEDLNKDIESLSNNYFNPLFRDIEKEENNIYYQTVLIEHLVPVCLSGLASFKKDKSTTRNYFIFNIIPQENGTLFTIATNVKFKNILDNYITHYTQDPLLMLIAIETLMIHATDHWYIKPSVWDKIPENRRRKILNDILNSKKGLFTNYNISIFDQTREHMLNILDKEDNWNQFDNKTKKFYFNERMKLMNKKSYDIFTLEDLEKASIEYINN</sequence>
<reference evidence="1 2" key="1">
    <citation type="submission" date="2019-03" db="EMBL/GenBank/DDBJ databases">
        <title>Subsurface microbial communities from deep shales in Ohio and West Virginia, USA.</title>
        <authorList>
            <person name="Wrighton K."/>
        </authorList>
    </citation>
    <scope>NUCLEOTIDE SEQUENCE [LARGE SCALE GENOMIC DNA]</scope>
    <source>
        <strain evidence="1 2">MSL9.2</strain>
    </source>
</reference>
<protein>
    <submittedName>
        <fullName evidence="1">Uncharacterized protein</fullName>
    </submittedName>
</protein>
<evidence type="ECO:0000313" key="2">
    <source>
        <dbReference type="Proteomes" id="UP000294697"/>
    </source>
</evidence>
<accession>A0A4R7YR95</accession>